<evidence type="ECO:0000313" key="13">
    <source>
        <dbReference type="Proteomes" id="UP001366166"/>
    </source>
</evidence>
<accession>A0AAU9EDW6</accession>
<dbReference type="PROSITE" id="PS00211">
    <property type="entry name" value="ABC_TRANSPORTER_1"/>
    <property type="match status" value="1"/>
</dbReference>
<evidence type="ECO:0000256" key="9">
    <source>
        <dbReference type="ARBA" id="ARBA00023306"/>
    </source>
</evidence>
<organism evidence="12 13">
    <name type="scientific">Desulfoferula mesophila</name>
    <dbReference type="NCBI Taxonomy" id="3058419"/>
    <lineage>
        <taxon>Bacteria</taxon>
        <taxon>Pseudomonadati</taxon>
        <taxon>Thermodesulfobacteriota</taxon>
        <taxon>Desulfarculia</taxon>
        <taxon>Desulfarculales</taxon>
        <taxon>Desulfarculaceae</taxon>
        <taxon>Desulfoferula</taxon>
    </lineage>
</organism>
<dbReference type="AlphaFoldDB" id="A0AAU9EDW6"/>
<dbReference type="Proteomes" id="UP001366166">
    <property type="component" value="Chromosome"/>
</dbReference>
<dbReference type="InterPro" id="IPR003593">
    <property type="entry name" value="AAA+_ATPase"/>
</dbReference>
<dbReference type="Pfam" id="PF00005">
    <property type="entry name" value="ABC_tran"/>
    <property type="match status" value="1"/>
</dbReference>
<dbReference type="NCBIfam" id="TIGR02673">
    <property type="entry name" value="FtsE"/>
    <property type="match status" value="1"/>
</dbReference>
<evidence type="ECO:0000259" key="11">
    <source>
        <dbReference type="PROSITE" id="PS50893"/>
    </source>
</evidence>
<gene>
    <name evidence="10 12" type="primary">ftsE</name>
    <name evidence="12" type="ORF">FAK_20810</name>
</gene>
<keyword evidence="9 10" id="KW-0131">Cell cycle</keyword>
<name>A0AAU9EDW6_9BACT</name>
<feature type="domain" description="ABC transporter" evidence="11">
    <location>
        <begin position="2"/>
        <end position="221"/>
    </location>
</feature>
<dbReference type="InterPro" id="IPR003439">
    <property type="entry name" value="ABC_transporter-like_ATP-bd"/>
</dbReference>
<sequence length="221" mass="24030">MIRLEQVSKSYPHRPKPALQRIDLRVEPGEFVYLTGPSGAGKTTLLRLLYGAELPSQGRVVVGGTDLSRLAPRHLPLLRRRLGLVFQDFRLLPRRSVFDNVALSLEVAGVGRREVQRRVSEVLEQVNLASLAQALADTLSGGEQQRVALARTLAPRPDLILADEPTGNLDPDTALGMLRLLVGDCVGGATVLVATHDPALLELVRGVRVVNLECGRLEECA</sequence>
<proteinExistence type="inferred from homology"/>
<dbReference type="InterPro" id="IPR005286">
    <property type="entry name" value="Cell_div_FtsE"/>
</dbReference>
<dbReference type="InterPro" id="IPR027417">
    <property type="entry name" value="P-loop_NTPase"/>
</dbReference>
<dbReference type="RefSeq" id="WP_338598825.1">
    <property type="nucleotide sequence ID" value="NZ_AP028679.1"/>
</dbReference>
<dbReference type="GO" id="GO:0016887">
    <property type="term" value="F:ATP hydrolysis activity"/>
    <property type="evidence" value="ECO:0007669"/>
    <property type="project" value="InterPro"/>
</dbReference>
<evidence type="ECO:0000313" key="12">
    <source>
        <dbReference type="EMBL" id="BEQ15015.1"/>
    </source>
</evidence>
<dbReference type="InterPro" id="IPR017871">
    <property type="entry name" value="ABC_transporter-like_CS"/>
</dbReference>
<dbReference type="PROSITE" id="PS50893">
    <property type="entry name" value="ABC_TRANSPORTER_2"/>
    <property type="match status" value="1"/>
</dbReference>
<dbReference type="PANTHER" id="PTHR24220">
    <property type="entry name" value="IMPORT ATP-BINDING PROTEIN"/>
    <property type="match status" value="1"/>
</dbReference>
<keyword evidence="6 10" id="KW-0547">Nucleotide-binding</keyword>
<comment type="function">
    <text evidence="1">Part of the ABC transporter FtsEX involved in cellular division. Important for assembly or stability of the septal ring.</text>
</comment>
<dbReference type="InterPro" id="IPR015854">
    <property type="entry name" value="ABC_transpr_LolD-like"/>
</dbReference>
<dbReference type="SUPFAM" id="SSF52540">
    <property type="entry name" value="P-loop containing nucleoside triphosphate hydrolases"/>
    <property type="match status" value="1"/>
</dbReference>
<evidence type="ECO:0000256" key="8">
    <source>
        <dbReference type="ARBA" id="ARBA00023136"/>
    </source>
</evidence>
<dbReference type="KEGG" id="dmp:FAK_20810"/>
<dbReference type="GO" id="GO:0005886">
    <property type="term" value="C:plasma membrane"/>
    <property type="evidence" value="ECO:0007669"/>
    <property type="project" value="UniProtKB-SubCell"/>
</dbReference>
<reference evidence="13" key="1">
    <citation type="journal article" date="2023" name="Arch. Microbiol.">
        <title>Desulfoferula mesophilus gen. nov. sp. nov., a mesophilic sulfate-reducing bacterium isolated from a brackish lake sediment.</title>
        <authorList>
            <person name="Watanabe T."/>
            <person name="Yabe T."/>
            <person name="Tsuji J.M."/>
            <person name="Fukui M."/>
        </authorList>
    </citation>
    <scope>NUCLEOTIDE SEQUENCE [LARGE SCALE GENOMIC DNA]</scope>
    <source>
        <strain evidence="13">12FAK</strain>
    </source>
</reference>
<dbReference type="GO" id="GO:0051301">
    <property type="term" value="P:cell division"/>
    <property type="evidence" value="ECO:0007669"/>
    <property type="project" value="UniProtKB-UniRule"/>
</dbReference>
<evidence type="ECO:0000256" key="7">
    <source>
        <dbReference type="ARBA" id="ARBA00022840"/>
    </source>
</evidence>
<evidence type="ECO:0000256" key="6">
    <source>
        <dbReference type="ARBA" id="ARBA00022741"/>
    </source>
</evidence>
<dbReference type="FunFam" id="3.40.50.300:FF:000056">
    <property type="entry name" value="Cell division ATP-binding protein FtsE"/>
    <property type="match status" value="1"/>
</dbReference>
<evidence type="ECO:0000256" key="1">
    <source>
        <dbReference type="ARBA" id="ARBA00002579"/>
    </source>
</evidence>
<comment type="subcellular location">
    <subcellularLocation>
        <location evidence="10">Cell membrane</location>
        <topology evidence="10">Peripheral membrane protein</topology>
        <orientation evidence="10">Cytoplasmic side</orientation>
    </subcellularLocation>
</comment>
<dbReference type="GO" id="GO:0022857">
    <property type="term" value="F:transmembrane transporter activity"/>
    <property type="evidence" value="ECO:0007669"/>
    <property type="project" value="TreeGrafter"/>
</dbReference>
<keyword evidence="13" id="KW-1185">Reference proteome</keyword>
<dbReference type="Gene3D" id="3.40.50.300">
    <property type="entry name" value="P-loop containing nucleotide triphosphate hydrolases"/>
    <property type="match status" value="1"/>
</dbReference>
<comment type="subunit">
    <text evidence="10">Homodimer. Forms a membrane-associated complex with FtsX.</text>
</comment>
<dbReference type="SMART" id="SM00382">
    <property type="entry name" value="AAA"/>
    <property type="match status" value="1"/>
</dbReference>
<keyword evidence="5 10" id="KW-0132">Cell division</keyword>
<keyword evidence="8 10" id="KW-0472">Membrane</keyword>
<protein>
    <recommendedName>
        <fullName evidence="3 10">Cell division ATP-binding protein FtsE</fullName>
    </recommendedName>
</protein>
<dbReference type="EMBL" id="AP028679">
    <property type="protein sequence ID" value="BEQ15015.1"/>
    <property type="molecule type" value="Genomic_DNA"/>
</dbReference>
<dbReference type="PANTHER" id="PTHR24220:SF470">
    <property type="entry name" value="CELL DIVISION ATP-BINDING PROTEIN FTSE"/>
    <property type="match status" value="1"/>
</dbReference>
<keyword evidence="7 10" id="KW-0067">ATP-binding</keyword>
<evidence type="ECO:0000256" key="10">
    <source>
        <dbReference type="RuleBase" id="RU365094"/>
    </source>
</evidence>
<dbReference type="GO" id="GO:0005524">
    <property type="term" value="F:ATP binding"/>
    <property type="evidence" value="ECO:0007669"/>
    <property type="project" value="UniProtKB-UniRule"/>
</dbReference>
<comment type="similarity">
    <text evidence="2 10">Belongs to the ABC transporter superfamily.</text>
</comment>
<evidence type="ECO:0000256" key="5">
    <source>
        <dbReference type="ARBA" id="ARBA00022618"/>
    </source>
</evidence>
<evidence type="ECO:0000256" key="3">
    <source>
        <dbReference type="ARBA" id="ARBA00020019"/>
    </source>
</evidence>
<evidence type="ECO:0000256" key="4">
    <source>
        <dbReference type="ARBA" id="ARBA00022475"/>
    </source>
</evidence>
<keyword evidence="4 10" id="KW-1003">Cell membrane</keyword>
<evidence type="ECO:0000256" key="2">
    <source>
        <dbReference type="ARBA" id="ARBA00005417"/>
    </source>
</evidence>